<reference evidence="1 2" key="1">
    <citation type="submission" date="2019-12" db="EMBL/GenBank/DDBJ databases">
        <title>Engineering Photorhabdus to improve their lethality against agricultural pests.</title>
        <authorList>
            <person name="Machado R.A.R."/>
        </authorList>
    </citation>
    <scope>NUCLEOTIDE SEQUENCE [LARGE SCALE GENOMIC DNA]</scope>
    <source>
        <strain evidence="1 2">M-CN4</strain>
    </source>
</reference>
<name>A0ABX0AIN9_9GAMM</name>
<organism evidence="1 2">
    <name type="scientific">Photorhabdus bodei</name>
    <dbReference type="NCBI Taxonomy" id="2029681"/>
    <lineage>
        <taxon>Bacteria</taxon>
        <taxon>Pseudomonadati</taxon>
        <taxon>Pseudomonadota</taxon>
        <taxon>Gammaproteobacteria</taxon>
        <taxon>Enterobacterales</taxon>
        <taxon>Morganellaceae</taxon>
        <taxon>Photorhabdus</taxon>
    </lineage>
</organism>
<dbReference type="Proteomes" id="UP000466619">
    <property type="component" value="Unassembled WGS sequence"/>
</dbReference>
<evidence type="ECO:0000313" key="2">
    <source>
        <dbReference type="Proteomes" id="UP000466619"/>
    </source>
</evidence>
<evidence type="ECO:0000313" key="1">
    <source>
        <dbReference type="EMBL" id="NDL02869.1"/>
    </source>
</evidence>
<gene>
    <name evidence="1" type="ORF">GPY48_06235</name>
</gene>
<dbReference type="EMBL" id="WSFC01000009">
    <property type="protein sequence ID" value="NDL02869.1"/>
    <property type="molecule type" value="Genomic_DNA"/>
</dbReference>
<proteinExistence type="predicted"/>
<dbReference type="RefSeq" id="WP_158537752.1">
    <property type="nucleotide sequence ID" value="NZ_CAWNYH010000004.1"/>
</dbReference>
<keyword evidence="2" id="KW-1185">Reference proteome</keyword>
<comment type="caution">
    <text evidence="1">The sequence shown here is derived from an EMBL/GenBank/DDBJ whole genome shotgun (WGS) entry which is preliminary data.</text>
</comment>
<dbReference type="GeneID" id="88808709"/>
<protein>
    <submittedName>
        <fullName evidence="1">Uncharacterized protein</fullName>
    </submittedName>
</protein>
<sequence length="49" mass="5430">MSNPLVRDYFLTSVPAIASMAVQAGEAMPRRNGYSPVLRTLFEPPPPKR</sequence>
<accession>A0ABX0AIN9</accession>